<evidence type="ECO:0000259" key="2">
    <source>
        <dbReference type="Pfam" id="PF13966"/>
    </source>
</evidence>
<dbReference type="InterPro" id="IPR002156">
    <property type="entry name" value="RNaseH_domain"/>
</dbReference>
<dbReference type="InterPro" id="IPR012337">
    <property type="entry name" value="RNaseH-like_sf"/>
</dbReference>
<organism evidence="3 4">
    <name type="scientific">Linum tenue</name>
    <dbReference type="NCBI Taxonomy" id="586396"/>
    <lineage>
        <taxon>Eukaryota</taxon>
        <taxon>Viridiplantae</taxon>
        <taxon>Streptophyta</taxon>
        <taxon>Embryophyta</taxon>
        <taxon>Tracheophyta</taxon>
        <taxon>Spermatophyta</taxon>
        <taxon>Magnoliopsida</taxon>
        <taxon>eudicotyledons</taxon>
        <taxon>Gunneridae</taxon>
        <taxon>Pentapetalae</taxon>
        <taxon>rosids</taxon>
        <taxon>fabids</taxon>
        <taxon>Malpighiales</taxon>
        <taxon>Linaceae</taxon>
        <taxon>Linum</taxon>
    </lineage>
</organism>
<evidence type="ECO:0000313" key="4">
    <source>
        <dbReference type="Proteomes" id="UP001154282"/>
    </source>
</evidence>
<proteinExistence type="predicted"/>
<evidence type="ECO:0000259" key="1">
    <source>
        <dbReference type="Pfam" id="PF13456"/>
    </source>
</evidence>
<dbReference type="PANTHER" id="PTHR47723">
    <property type="entry name" value="OS05G0353850 PROTEIN"/>
    <property type="match status" value="1"/>
</dbReference>
<feature type="domain" description="Reverse transcriptase zinc-binding" evidence="2">
    <location>
        <begin position="2"/>
        <end position="86"/>
    </location>
</feature>
<dbReference type="InterPro" id="IPR053151">
    <property type="entry name" value="RNase_H-like"/>
</dbReference>
<dbReference type="InterPro" id="IPR026960">
    <property type="entry name" value="RVT-Znf"/>
</dbReference>
<dbReference type="Pfam" id="PF13456">
    <property type="entry name" value="RVT_3"/>
    <property type="match status" value="1"/>
</dbReference>
<protein>
    <submittedName>
        <fullName evidence="3">Uncharacterized protein</fullName>
    </submittedName>
</protein>
<dbReference type="GO" id="GO:0004523">
    <property type="term" value="F:RNA-DNA hybrid ribonuclease activity"/>
    <property type="evidence" value="ECO:0007669"/>
    <property type="project" value="InterPro"/>
</dbReference>
<dbReference type="EMBL" id="CAMGYJ010000002">
    <property type="protein sequence ID" value="CAI0374065.1"/>
    <property type="molecule type" value="Genomic_DNA"/>
</dbReference>
<feature type="domain" description="RNase H type-1" evidence="1">
    <location>
        <begin position="195"/>
        <end position="290"/>
    </location>
</feature>
<name>A0AAV0GM91_9ROSI</name>
<sequence>MRTAYDLTRDDGDEAQHNPTWKAVWRIPGPQRTKTLFWLVLHDRLLTNAERLRRHLANSDQCTICGGGPKTFIHVMRDCAYARDVWSHFLADEPDRVLFQTDIPRWGFHYLMDQSPVVDASTFALVCWQLWQNRNTWVFEKRLVAPMQLAGRIKQLCSQVSLAFKASQSVTGCESKRSTQLISWKRPPSGWASLNTDGSVLLSQNKAAAGGVIRREDGRMLRAFSVNLGGGSITHAELAGIDQGMRLAWEMGIRKLAVQTDSATAISLIQEDPSSHPHRMLVKSIRRSLSLEWEIP</sequence>
<dbReference type="Gene3D" id="3.30.420.10">
    <property type="entry name" value="Ribonuclease H-like superfamily/Ribonuclease H"/>
    <property type="match status" value="1"/>
</dbReference>
<dbReference type="CDD" id="cd06222">
    <property type="entry name" value="RNase_H_like"/>
    <property type="match status" value="1"/>
</dbReference>
<dbReference type="InterPro" id="IPR036397">
    <property type="entry name" value="RNaseH_sf"/>
</dbReference>
<comment type="caution">
    <text evidence="3">The sequence shown here is derived from an EMBL/GenBank/DDBJ whole genome shotgun (WGS) entry which is preliminary data.</text>
</comment>
<dbReference type="PANTHER" id="PTHR47723:SF13">
    <property type="entry name" value="PUTATIVE-RELATED"/>
    <property type="match status" value="1"/>
</dbReference>
<accession>A0AAV0GM91</accession>
<dbReference type="AlphaFoldDB" id="A0AAV0GM91"/>
<reference evidence="3" key="1">
    <citation type="submission" date="2022-08" db="EMBL/GenBank/DDBJ databases">
        <authorList>
            <person name="Gutierrez-Valencia J."/>
        </authorList>
    </citation>
    <scope>NUCLEOTIDE SEQUENCE</scope>
</reference>
<evidence type="ECO:0000313" key="3">
    <source>
        <dbReference type="EMBL" id="CAI0374065.1"/>
    </source>
</evidence>
<dbReference type="SUPFAM" id="SSF53098">
    <property type="entry name" value="Ribonuclease H-like"/>
    <property type="match status" value="1"/>
</dbReference>
<dbReference type="GO" id="GO:0003676">
    <property type="term" value="F:nucleic acid binding"/>
    <property type="evidence" value="ECO:0007669"/>
    <property type="project" value="InterPro"/>
</dbReference>
<keyword evidence="4" id="KW-1185">Reference proteome</keyword>
<gene>
    <name evidence="3" type="ORF">LITE_LOCUS36</name>
</gene>
<dbReference type="InterPro" id="IPR044730">
    <property type="entry name" value="RNase_H-like_dom_plant"/>
</dbReference>
<dbReference type="Pfam" id="PF13966">
    <property type="entry name" value="zf-RVT"/>
    <property type="match status" value="1"/>
</dbReference>
<dbReference type="Proteomes" id="UP001154282">
    <property type="component" value="Unassembled WGS sequence"/>
</dbReference>